<accession>A0A9D4FL85</accession>
<protein>
    <submittedName>
        <fullName evidence="2">Uncharacterized protein</fullName>
    </submittedName>
</protein>
<proteinExistence type="predicted"/>
<sequence length="64" mass="7377">MFAADDSVQYSAVDLWQQERYPNMQYDKTLSQGDGGQGREHTYPPSPYQDLGFAAPNTSYYQQY</sequence>
<reference evidence="2" key="1">
    <citation type="journal article" date="2019" name="bioRxiv">
        <title>The Genome of the Zebra Mussel, Dreissena polymorpha: A Resource for Invasive Species Research.</title>
        <authorList>
            <person name="McCartney M.A."/>
            <person name="Auch B."/>
            <person name="Kono T."/>
            <person name="Mallez S."/>
            <person name="Zhang Y."/>
            <person name="Obille A."/>
            <person name="Becker A."/>
            <person name="Abrahante J.E."/>
            <person name="Garbe J."/>
            <person name="Badalamenti J.P."/>
            <person name="Herman A."/>
            <person name="Mangelson H."/>
            <person name="Liachko I."/>
            <person name="Sullivan S."/>
            <person name="Sone E.D."/>
            <person name="Koren S."/>
            <person name="Silverstein K.A.T."/>
            <person name="Beckman K.B."/>
            <person name="Gohl D.M."/>
        </authorList>
    </citation>
    <scope>NUCLEOTIDE SEQUENCE</scope>
    <source>
        <strain evidence="2">Duluth1</strain>
        <tissue evidence="2">Whole animal</tissue>
    </source>
</reference>
<dbReference type="AlphaFoldDB" id="A0A9D4FL85"/>
<feature type="region of interest" description="Disordered" evidence="1">
    <location>
        <begin position="26"/>
        <end position="64"/>
    </location>
</feature>
<organism evidence="2 3">
    <name type="scientific">Dreissena polymorpha</name>
    <name type="common">Zebra mussel</name>
    <name type="synonym">Mytilus polymorpha</name>
    <dbReference type="NCBI Taxonomy" id="45954"/>
    <lineage>
        <taxon>Eukaryota</taxon>
        <taxon>Metazoa</taxon>
        <taxon>Spiralia</taxon>
        <taxon>Lophotrochozoa</taxon>
        <taxon>Mollusca</taxon>
        <taxon>Bivalvia</taxon>
        <taxon>Autobranchia</taxon>
        <taxon>Heteroconchia</taxon>
        <taxon>Euheterodonta</taxon>
        <taxon>Imparidentia</taxon>
        <taxon>Neoheterodontei</taxon>
        <taxon>Myida</taxon>
        <taxon>Dreissenoidea</taxon>
        <taxon>Dreissenidae</taxon>
        <taxon>Dreissena</taxon>
    </lineage>
</organism>
<evidence type="ECO:0000313" key="3">
    <source>
        <dbReference type="Proteomes" id="UP000828390"/>
    </source>
</evidence>
<evidence type="ECO:0000256" key="1">
    <source>
        <dbReference type="SAM" id="MobiDB-lite"/>
    </source>
</evidence>
<comment type="caution">
    <text evidence="2">The sequence shown here is derived from an EMBL/GenBank/DDBJ whole genome shotgun (WGS) entry which is preliminary data.</text>
</comment>
<evidence type="ECO:0000313" key="2">
    <source>
        <dbReference type="EMBL" id="KAH3798821.1"/>
    </source>
</evidence>
<keyword evidence="3" id="KW-1185">Reference proteome</keyword>
<name>A0A9D4FL85_DREPO</name>
<reference evidence="2" key="2">
    <citation type="submission" date="2020-11" db="EMBL/GenBank/DDBJ databases">
        <authorList>
            <person name="McCartney M.A."/>
            <person name="Auch B."/>
            <person name="Kono T."/>
            <person name="Mallez S."/>
            <person name="Becker A."/>
            <person name="Gohl D.M."/>
            <person name="Silverstein K.A.T."/>
            <person name="Koren S."/>
            <person name="Bechman K.B."/>
            <person name="Herman A."/>
            <person name="Abrahante J.E."/>
            <person name="Garbe J."/>
        </authorList>
    </citation>
    <scope>NUCLEOTIDE SEQUENCE</scope>
    <source>
        <strain evidence="2">Duluth1</strain>
        <tissue evidence="2">Whole animal</tissue>
    </source>
</reference>
<dbReference type="Proteomes" id="UP000828390">
    <property type="component" value="Unassembled WGS sequence"/>
</dbReference>
<gene>
    <name evidence="2" type="ORF">DPMN_152424</name>
</gene>
<dbReference type="EMBL" id="JAIWYP010000007">
    <property type="protein sequence ID" value="KAH3798821.1"/>
    <property type="molecule type" value="Genomic_DNA"/>
</dbReference>